<reference evidence="1 3" key="1">
    <citation type="submission" date="2017-01" db="EMBL/GenBank/DDBJ databases">
        <title>Complete genome sequence of esterase-producing bacterium Croceicoccus marinus E4A9.</title>
        <authorList>
            <person name="Wu Y.-H."/>
            <person name="Cheng H."/>
            <person name="Xu L."/>
            <person name="Huo Y.-Y."/>
            <person name="Wang C.-S."/>
            <person name="Xu X.-W."/>
        </authorList>
    </citation>
    <scope>NUCLEOTIDE SEQUENCE [LARGE SCALE GENOMIC DNA]</scope>
    <source>
        <strain evidence="1 3">E4A9</strain>
    </source>
</reference>
<dbReference type="RefSeq" id="WP_066843537.1">
    <property type="nucleotide sequence ID" value="NZ_CP019602.1"/>
</dbReference>
<accession>A0A1Z1FA35</accession>
<keyword evidence="2" id="KW-0132">Cell division</keyword>
<dbReference type="InterPro" id="IPR036192">
    <property type="entry name" value="Cell_div_ZapA-like_sf"/>
</dbReference>
<keyword evidence="2" id="KW-0131">Cell cycle</keyword>
<dbReference type="Proteomes" id="UP000515297">
    <property type="component" value="Chromosome"/>
</dbReference>
<dbReference type="SUPFAM" id="SSF102829">
    <property type="entry name" value="Cell division protein ZapA-like"/>
    <property type="match status" value="1"/>
</dbReference>
<dbReference type="STRING" id="450378.GCA_001661675_01018"/>
<evidence type="ECO:0000313" key="2">
    <source>
        <dbReference type="EMBL" id="QNE04423.1"/>
    </source>
</evidence>
<name>A0A1Z1FA35_9SPHN</name>
<reference evidence="2 4" key="2">
    <citation type="submission" date="2020-08" db="EMBL/GenBank/DDBJ databases">
        <authorList>
            <person name="Liu G."/>
            <person name="Sun C."/>
        </authorList>
    </citation>
    <scope>NUCLEOTIDE SEQUENCE [LARGE SCALE GENOMIC DNA]</scope>
    <source>
        <strain evidence="2 4">OT19</strain>
    </source>
</reference>
<dbReference type="EMBL" id="CP019602">
    <property type="protein sequence ID" value="ARU15669.1"/>
    <property type="molecule type" value="Genomic_DNA"/>
</dbReference>
<dbReference type="KEGG" id="cman:A9D14_05100"/>
<dbReference type="AlphaFoldDB" id="A0A1Z1FA35"/>
<dbReference type="EMBL" id="CP060052">
    <property type="protein sequence ID" value="QNE04423.1"/>
    <property type="molecule type" value="Genomic_DNA"/>
</dbReference>
<dbReference type="GO" id="GO:0051301">
    <property type="term" value="P:cell division"/>
    <property type="evidence" value="ECO:0007669"/>
    <property type="project" value="UniProtKB-KW"/>
</dbReference>
<organism evidence="1 3">
    <name type="scientific">Croceicoccus marinus</name>
    <dbReference type="NCBI Taxonomy" id="450378"/>
    <lineage>
        <taxon>Bacteria</taxon>
        <taxon>Pseudomonadati</taxon>
        <taxon>Pseudomonadota</taxon>
        <taxon>Alphaproteobacteria</taxon>
        <taxon>Sphingomonadales</taxon>
        <taxon>Erythrobacteraceae</taxon>
        <taxon>Croceicoccus</taxon>
    </lineage>
</organism>
<evidence type="ECO:0000313" key="1">
    <source>
        <dbReference type="EMBL" id="ARU15669.1"/>
    </source>
</evidence>
<protein>
    <submittedName>
        <fullName evidence="2">Cell division protein ZapA</fullName>
    </submittedName>
</protein>
<evidence type="ECO:0000313" key="4">
    <source>
        <dbReference type="Proteomes" id="UP000515297"/>
    </source>
</evidence>
<dbReference type="Pfam" id="PF05164">
    <property type="entry name" value="ZapA"/>
    <property type="match status" value="1"/>
</dbReference>
<sequence>MAGSNLTLEIAGRRFSVSCRKGEEAHITSLGRMIDGKARAAGAVEMSEPRMLLFAALMLADELDSLRKAPDRPQPAMDEHLRETLSKRVESLTQRIENIARHLEGGDHHA</sequence>
<proteinExistence type="predicted"/>
<gene>
    <name evidence="1" type="ORF">A9D14_05100</name>
    <name evidence="2" type="ORF">H4O24_10575</name>
</gene>
<keyword evidence="3" id="KW-1185">Reference proteome</keyword>
<dbReference type="Proteomes" id="UP000195807">
    <property type="component" value="Chromosome"/>
</dbReference>
<evidence type="ECO:0000313" key="3">
    <source>
        <dbReference type="Proteomes" id="UP000195807"/>
    </source>
</evidence>
<dbReference type="OrthoDB" id="9797575at2"/>
<dbReference type="InterPro" id="IPR007838">
    <property type="entry name" value="Cell_div_ZapA-like"/>
</dbReference>